<name>A0A1I0HS40_9RHOB</name>
<dbReference type="RefSeq" id="WP_090736611.1">
    <property type="nucleotide sequence ID" value="NZ_FOHO01000012.1"/>
</dbReference>
<proteinExistence type="predicted"/>
<evidence type="ECO:0000313" key="1">
    <source>
        <dbReference type="EMBL" id="SET86833.1"/>
    </source>
</evidence>
<reference evidence="1 2" key="1">
    <citation type="submission" date="2016-10" db="EMBL/GenBank/DDBJ databases">
        <authorList>
            <person name="de Groot N.N."/>
        </authorList>
    </citation>
    <scope>NUCLEOTIDE SEQUENCE [LARGE SCALE GENOMIC DNA]</scope>
    <source>
        <strain evidence="1 2">DSM 17862</strain>
    </source>
</reference>
<gene>
    <name evidence="1" type="ORF">SAMN04489858_11295</name>
</gene>
<dbReference type="InterPro" id="IPR009100">
    <property type="entry name" value="AcylCoA_DH/oxidase_NM_dom_sf"/>
</dbReference>
<protein>
    <submittedName>
        <fullName evidence="1">Acyl-CoA dehydrogenase</fullName>
    </submittedName>
</protein>
<sequence length="363" mass="38438">MKTGPFAFWQVPNLKGLSLPPHVTDGLRAAADAEECGERPVSRSIALLSEAGLLGDDGSADPICTARALMQVGAANLSVGRLWEGHVNALRLIHLYGSAALKLNVDALIAEGAVLGVWGADGPVPVTLDTSGTRLQGAKRFTSGLGTVSHALVSVGGDVGVRLALVDVRDPDRSDTSCWNMQGMRASASGNYDFSGLKVQDWIGGPDDYLKEPNFVGGVWRIAALQAGATIGLLDRAATDLRAMDRMQTEAQQARLMTVLTRAWAGAALTERAAQASVDCSLEAEQIVATSIAARLFTEEVGLDAIRASEQSIGLRHFESGAETGRIARDLAVYMRQAARDAFLQRTARQALGQDDRAWGVFG</sequence>
<dbReference type="Gene3D" id="2.40.110.10">
    <property type="entry name" value="Butyryl-CoA Dehydrogenase, subunit A, domain 2"/>
    <property type="match status" value="1"/>
</dbReference>
<dbReference type="STRING" id="364199.SAMN04489858_11295"/>
<dbReference type="Proteomes" id="UP000199180">
    <property type="component" value="Unassembled WGS sequence"/>
</dbReference>
<keyword evidence="2" id="KW-1185">Reference proteome</keyword>
<dbReference type="SUPFAM" id="SSF56645">
    <property type="entry name" value="Acyl-CoA dehydrogenase NM domain-like"/>
    <property type="match status" value="1"/>
</dbReference>
<dbReference type="EMBL" id="FOHO01000012">
    <property type="protein sequence ID" value="SET86833.1"/>
    <property type="molecule type" value="Genomic_DNA"/>
</dbReference>
<dbReference type="OrthoDB" id="2986495at2"/>
<dbReference type="AlphaFoldDB" id="A0A1I0HS40"/>
<accession>A0A1I0HS40</accession>
<dbReference type="GO" id="GO:0016627">
    <property type="term" value="F:oxidoreductase activity, acting on the CH-CH group of donors"/>
    <property type="evidence" value="ECO:0007669"/>
    <property type="project" value="InterPro"/>
</dbReference>
<evidence type="ECO:0000313" key="2">
    <source>
        <dbReference type="Proteomes" id="UP000199180"/>
    </source>
</evidence>
<organism evidence="1 2">
    <name type="scientific">Paracoccus homiensis</name>
    <dbReference type="NCBI Taxonomy" id="364199"/>
    <lineage>
        <taxon>Bacteria</taxon>
        <taxon>Pseudomonadati</taxon>
        <taxon>Pseudomonadota</taxon>
        <taxon>Alphaproteobacteria</taxon>
        <taxon>Rhodobacterales</taxon>
        <taxon>Paracoccaceae</taxon>
        <taxon>Paracoccus</taxon>
    </lineage>
</organism>
<dbReference type="InterPro" id="IPR046373">
    <property type="entry name" value="Acyl-CoA_Oxase/DH_mid-dom_sf"/>
</dbReference>